<dbReference type="EMBL" id="CP144747">
    <property type="protein sequence ID" value="WVZ64138.1"/>
    <property type="molecule type" value="Genomic_DNA"/>
</dbReference>
<sequence>MLYGTATLRRRILWRHSRAPPQATLDGVRGCGATDHGAAMFYCGAKHHNIYQKDQEYHGQRAKKQWAMMGDRNTYFFQKSRKNKIPFVITHDGHILTTNEQMAYFTNLFTSQLHDMDEQEPQNQEGQQPDYLNDAFTDSTPTPQEIWTTIKDMRNDAAPGPDGLNAAFYKVAWPWIAADVQALVTSFYQIGDMPPDINKTFTHYHSSSVPSIEEAFLNISAVVINGQPYTHFSAQRGIRQRCPLSPYLFVLAINELSISLQEAMQTEQIKDDLIVCGQTTLEEVTQQQRSMTLDAFRAKLTALKANTLSHAGRLVYINLVLASIPIYYMTNILLPQDIMDKITAIIRNFWWKGQQDEGSAKTICFRAWDDICQPKNLGLGIKTSPQ</sequence>
<proteinExistence type="predicted"/>
<reference evidence="1 2" key="1">
    <citation type="submission" date="2024-02" db="EMBL/GenBank/DDBJ databases">
        <title>High-quality chromosome-scale genome assembly of Pensacola bahiagrass (Paspalum notatum Flugge var. saurae).</title>
        <authorList>
            <person name="Vega J.M."/>
            <person name="Podio M."/>
            <person name="Orjuela J."/>
            <person name="Siena L.A."/>
            <person name="Pessino S.C."/>
            <person name="Combes M.C."/>
            <person name="Mariac C."/>
            <person name="Albertini E."/>
            <person name="Pupilli F."/>
            <person name="Ortiz J.P.A."/>
            <person name="Leblanc O."/>
        </authorList>
    </citation>
    <scope>NUCLEOTIDE SEQUENCE [LARGE SCALE GENOMIC DNA]</scope>
    <source>
        <strain evidence="1">R1</strain>
        <tissue evidence="1">Leaf</tissue>
    </source>
</reference>
<dbReference type="PANTHER" id="PTHR33116">
    <property type="entry name" value="REVERSE TRANSCRIPTASE ZINC-BINDING DOMAIN-CONTAINING PROTEIN-RELATED-RELATED"/>
    <property type="match status" value="1"/>
</dbReference>
<evidence type="ECO:0000313" key="2">
    <source>
        <dbReference type="Proteomes" id="UP001341281"/>
    </source>
</evidence>
<name>A0AAQ3WJT0_PASNO</name>
<dbReference type="AlphaFoldDB" id="A0AAQ3WJT0"/>
<evidence type="ECO:0008006" key="3">
    <source>
        <dbReference type="Google" id="ProtNLM"/>
    </source>
</evidence>
<keyword evidence="2" id="KW-1185">Reference proteome</keyword>
<protein>
    <recommendedName>
        <fullName evidence="3">Reverse transcriptase domain-containing protein</fullName>
    </recommendedName>
</protein>
<gene>
    <name evidence="1" type="ORF">U9M48_013702</name>
</gene>
<evidence type="ECO:0000313" key="1">
    <source>
        <dbReference type="EMBL" id="WVZ64138.1"/>
    </source>
</evidence>
<organism evidence="1 2">
    <name type="scientific">Paspalum notatum var. saurae</name>
    <dbReference type="NCBI Taxonomy" id="547442"/>
    <lineage>
        <taxon>Eukaryota</taxon>
        <taxon>Viridiplantae</taxon>
        <taxon>Streptophyta</taxon>
        <taxon>Embryophyta</taxon>
        <taxon>Tracheophyta</taxon>
        <taxon>Spermatophyta</taxon>
        <taxon>Magnoliopsida</taxon>
        <taxon>Liliopsida</taxon>
        <taxon>Poales</taxon>
        <taxon>Poaceae</taxon>
        <taxon>PACMAD clade</taxon>
        <taxon>Panicoideae</taxon>
        <taxon>Andropogonodae</taxon>
        <taxon>Paspaleae</taxon>
        <taxon>Paspalinae</taxon>
        <taxon>Paspalum</taxon>
    </lineage>
</organism>
<dbReference type="Proteomes" id="UP001341281">
    <property type="component" value="Chromosome 03"/>
</dbReference>
<accession>A0AAQ3WJT0</accession>
<dbReference type="PANTHER" id="PTHR33116:SF78">
    <property type="entry name" value="OS12G0587133 PROTEIN"/>
    <property type="match status" value="1"/>
</dbReference>